<dbReference type="GO" id="GO:0000289">
    <property type="term" value="P:nuclear-transcribed mRNA poly(A) tail shortening"/>
    <property type="evidence" value="ECO:0007669"/>
    <property type="project" value="InterPro"/>
</dbReference>
<keyword evidence="6" id="KW-1185">Reference proteome</keyword>
<dbReference type="GO" id="GO:0005524">
    <property type="term" value="F:ATP binding"/>
    <property type="evidence" value="ECO:0007669"/>
    <property type="project" value="UniProtKB-KW"/>
</dbReference>
<gene>
    <name evidence="5" type="ORF">PSACC_02385</name>
</gene>
<accession>A0A2H9TJ62</accession>
<keyword evidence="3" id="KW-0067">ATP-binding</keyword>
<proteinExistence type="predicted"/>
<dbReference type="InterPro" id="IPR041332">
    <property type="entry name" value="Pan3_CK"/>
</dbReference>
<keyword evidence="2" id="KW-0547">Nucleotide-binding</keyword>
<evidence type="ECO:0000259" key="4">
    <source>
        <dbReference type="Pfam" id="PF18101"/>
    </source>
</evidence>
<evidence type="ECO:0000256" key="3">
    <source>
        <dbReference type="ARBA" id="ARBA00022840"/>
    </source>
</evidence>
<evidence type="ECO:0000256" key="1">
    <source>
        <dbReference type="ARBA" id="ARBA00004496"/>
    </source>
</evidence>
<dbReference type="GO" id="GO:0031251">
    <property type="term" value="C:PAN complex"/>
    <property type="evidence" value="ECO:0007669"/>
    <property type="project" value="InterPro"/>
</dbReference>
<dbReference type="EMBL" id="MTSL01000159">
    <property type="protein sequence ID" value="PJF17768.1"/>
    <property type="molecule type" value="Genomic_DNA"/>
</dbReference>
<dbReference type="Pfam" id="PF18101">
    <property type="entry name" value="Pan3_CK"/>
    <property type="match status" value="1"/>
</dbReference>
<dbReference type="Proteomes" id="UP000240830">
    <property type="component" value="Unassembled WGS sequence"/>
</dbReference>
<dbReference type="STRING" id="1246581.A0A2H9TJ62"/>
<dbReference type="PANTHER" id="PTHR12272">
    <property type="entry name" value="DEADENYLATION COMPLEX SUBUNIT PAN3"/>
    <property type="match status" value="1"/>
</dbReference>
<feature type="domain" description="Pan3 C-terminal knob" evidence="4">
    <location>
        <begin position="265"/>
        <end position="350"/>
    </location>
</feature>
<dbReference type="GO" id="GO:0008143">
    <property type="term" value="F:poly(A) binding"/>
    <property type="evidence" value="ECO:0007669"/>
    <property type="project" value="TreeGrafter"/>
</dbReference>
<dbReference type="PANTHER" id="PTHR12272:SF11">
    <property type="entry name" value="PAN2-PAN3 DEADENYLATION COMPLEX SUBUNIT PAN3"/>
    <property type="match status" value="1"/>
</dbReference>
<comment type="subcellular location">
    <subcellularLocation>
        <location evidence="1">Cytoplasm</location>
    </subcellularLocation>
</comment>
<comment type="caution">
    <text evidence="5">The sequence shown here is derived from an EMBL/GenBank/DDBJ whole genome shotgun (WGS) entry which is preliminary data.</text>
</comment>
<organism evidence="5 6">
    <name type="scientific">Paramicrosporidium saccamoebae</name>
    <dbReference type="NCBI Taxonomy" id="1246581"/>
    <lineage>
        <taxon>Eukaryota</taxon>
        <taxon>Fungi</taxon>
        <taxon>Fungi incertae sedis</taxon>
        <taxon>Cryptomycota</taxon>
        <taxon>Cryptomycota incertae sedis</taxon>
        <taxon>Paramicrosporidium</taxon>
    </lineage>
</organism>
<evidence type="ECO:0000313" key="5">
    <source>
        <dbReference type="EMBL" id="PJF17768.1"/>
    </source>
</evidence>
<dbReference type="AlphaFoldDB" id="A0A2H9TJ62"/>
<protein>
    <submittedName>
        <fullName evidence="5">PAB-dependent poly(A)-specific ribonuclease subunit PAN3</fullName>
    </submittedName>
</protein>
<name>A0A2H9TJ62_9FUNG</name>
<dbReference type="OrthoDB" id="204958at2759"/>
<reference evidence="5 6" key="1">
    <citation type="submission" date="2016-10" db="EMBL/GenBank/DDBJ databases">
        <title>The genome of Paramicrosporidium saccamoebae is the missing link in understanding Cryptomycota and Microsporidia evolution.</title>
        <authorList>
            <person name="Quandt C.A."/>
            <person name="Beaudet D."/>
            <person name="Corsaro D."/>
            <person name="Michel R."/>
            <person name="Corradi N."/>
            <person name="James T."/>
        </authorList>
    </citation>
    <scope>NUCLEOTIDE SEQUENCE [LARGE SCALE GENOMIC DNA]</scope>
    <source>
        <strain evidence="5 6">KSL3</strain>
    </source>
</reference>
<evidence type="ECO:0000256" key="2">
    <source>
        <dbReference type="ARBA" id="ARBA00022741"/>
    </source>
</evidence>
<dbReference type="InterPro" id="IPR030844">
    <property type="entry name" value="PAN3"/>
</dbReference>
<sequence>MSLDELLDAELSRLLNIQDQILGVPDWPDDLHGYRDFLPLAGQDIFDTTLNLPKSLAENRVTSAKSRKISKNGIYLLNVIHSTLASDLSNVGIEIDDGSVFAAVDAYRRFESPFIARFVEAFSTRQLGGSDLVTVYEASPGAVKLERASRLLKSDRLDTHIQNWIGQLLWMLHSVHRAGLCMDKILCMENIVLPTSMERIISKDYGYLCEIIDNLVARVSTRSDVLVWVETLMKALPPVWEYSHASLGNVLMGFGIFDDVMMTLHRYAHDQNWSETGDRYVLKLFRDFVFHSQDENGRPIIDMSHVISSLNKIDAATDEPIMLISRNGDQCIFATFAEIRQKLEQAYSELVGS</sequence>
<evidence type="ECO:0000313" key="6">
    <source>
        <dbReference type="Proteomes" id="UP000240830"/>
    </source>
</evidence>
<dbReference type="Gene3D" id="1.10.510.10">
    <property type="entry name" value="Transferase(Phosphotransferase) domain 1"/>
    <property type="match status" value="1"/>
</dbReference>
<dbReference type="Gene3D" id="1.10.287.3700">
    <property type="match status" value="1"/>
</dbReference>
<dbReference type="GO" id="GO:0000932">
    <property type="term" value="C:P-body"/>
    <property type="evidence" value="ECO:0007669"/>
    <property type="project" value="TreeGrafter"/>
</dbReference>